<keyword evidence="6 10" id="KW-0184">Conjugation</keyword>
<keyword evidence="4 10" id="KW-1003">Cell membrane</keyword>
<feature type="transmembrane region" description="Helical" evidence="10">
    <location>
        <begin position="442"/>
        <end position="464"/>
    </location>
</feature>
<dbReference type="PANTHER" id="PTHR31030">
    <property type="entry name" value="PLASMA MEMBRANE FUSION PROTEIN PRM1"/>
    <property type="match status" value="1"/>
</dbReference>
<dbReference type="GO" id="GO:0005886">
    <property type="term" value="C:plasma membrane"/>
    <property type="evidence" value="ECO:0007669"/>
    <property type="project" value="UniProtKB-SubCell"/>
</dbReference>
<evidence type="ECO:0000256" key="6">
    <source>
        <dbReference type="ARBA" id="ARBA00022971"/>
    </source>
</evidence>
<protein>
    <recommendedName>
        <fullName evidence="10">Plasma membrane fusion protein PRM1</fullName>
    </recommendedName>
</protein>
<sequence length="989" mass="108204">MPSPPASISNAHLDEPPSYLLTQRALASPPYSQHNFPSPSPATSMRSPTLAPYVGLRARVLLSPICIPLISLLFVAFRLISSSTDMTSSVITAKSNLLSSCTNIEATASLIASLPHFLASSTNAHLASSITSTVHGAARVFDLSMTAIENILIYFVDSYRSLFLCFLELLVRGSLAVLIEAVQLISEALTGIFQGIRAAIQESVSGINTLLATAVSGINDVVRVFGQHIQAPTISVPALTALDNVTLPHEIEDGLLKLNATLPTLQQLKDKMDALIETPFEAMKTEVNETLMGFTFNQSVFPLPEMRNVSFCDRIDTTPIDHLGQAVKDVAHWSLVMLALVAVVVILVAICWEWWKWNREMKSIERTRMVWLAQTSQDQQHHPDGKEPDDVLQTRNLTQLLAISRHPLVSSFSLSFCNRVGIRTKRAQDRVSWFVSFVSHPAALACLFTGLLGLLSVMLQSFLLHRLTHSYTNDINTSLTHLSSEIVDMVNTHTQNASYEFSQSANAVILDVQTELNSHVFSWVNTTTFTMNSTLNEFLDGITDALTTTFGGTPFNAPLQTFVQCIVGQKVKGIEKALTWISDNAHVSFDLVSADVLMLKGQEGEMVLAPVREALAGSGGDGDHGGIVGQVKSRYEKHLKQEKLMFLILVGVYLAILLIGMLVVVYAILADQRLGAYDPIDGTKSMGEKGDPDEVDKELRRNLESAPQNPITWFLRFLKPHHGPGRLGRVSPFITKTRSPARVNKDIHPPPSRRISIAHSNSSKRTHVIKDSISYPFQIHHSLTTSSPETRQQPTPLRQVAASVRDTVLSVCQAQPDRISTLEKRSSWLSFLAKLSIDDEAAKGGKAETMEGETSQERFERLFGCSPVASATTPHFPSHLSTAGRDSFSGANQVDVKGKAEGCAKYRETLELMPGQAWMGGRSPIPIPTQANEGEPSAGGREVSLNRSSMLSRGDAKGEESYAFGDAPGGYGQQQQAIRSPQSISFYAW</sequence>
<name>A0A077R5C4_9BASI</name>
<evidence type="ECO:0000256" key="1">
    <source>
        <dbReference type="ARBA" id="ARBA00002512"/>
    </source>
</evidence>
<dbReference type="InterPro" id="IPR026777">
    <property type="entry name" value="PRM1"/>
</dbReference>
<evidence type="ECO:0000256" key="3">
    <source>
        <dbReference type="ARBA" id="ARBA00010780"/>
    </source>
</evidence>
<evidence type="ECO:0000256" key="11">
    <source>
        <dbReference type="SAM" id="MobiDB-lite"/>
    </source>
</evidence>
<feature type="transmembrane region" description="Helical" evidence="10">
    <location>
        <begin position="644"/>
        <end position="669"/>
    </location>
</feature>
<comment type="subcellular location">
    <subcellularLocation>
        <location evidence="2 10">Cell membrane</location>
        <topology evidence="2 10">Multi-pass membrane protein</topology>
    </subcellularLocation>
</comment>
<keyword evidence="8 10" id="KW-0472">Membrane</keyword>
<dbReference type="EMBL" id="HG529604">
    <property type="protein sequence ID" value="CDI54143.1"/>
    <property type="molecule type" value="Genomic_DNA"/>
</dbReference>
<feature type="region of interest" description="Disordered" evidence="11">
    <location>
        <begin position="926"/>
        <end position="945"/>
    </location>
</feature>
<evidence type="ECO:0000256" key="2">
    <source>
        <dbReference type="ARBA" id="ARBA00004651"/>
    </source>
</evidence>
<comment type="caution">
    <text evidence="10">Lacks conserved residue(s) required for the propagation of feature annotation.</text>
</comment>
<keyword evidence="7 10" id="KW-1133">Transmembrane helix</keyword>
<accession>A0A077R5C4</accession>
<reference evidence="12" key="1">
    <citation type="journal article" date="2014" name="Genome Biol. Evol.">
        <title>Gene Loss Rather Than Gene Gain Is Associated with a Host Jump from Monocots to Dicots in the Smut Fungus Melanopsichium pennsylvanicum.</title>
        <authorList>
            <person name="Sharma R."/>
            <person name="Mishra B."/>
            <person name="Runge F."/>
            <person name="Thines M."/>
        </authorList>
    </citation>
    <scope>NUCLEOTIDE SEQUENCE</scope>
    <source>
        <strain evidence="12">4</strain>
    </source>
</reference>
<feature type="region of interest" description="Disordered" evidence="11">
    <location>
        <begin position="741"/>
        <end position="763"/>
    </location>
</feature>
<dbReference type="AlphaFoldDB" id="A0A077R5C4"/>
<comment type="similarity">
    <text evidence="3 10">Belongs to the PRM1 family.</text>
</comment>
<dbReference type="GO" id="GO:0032220">
    <property type="term" value="P:plasma membrane fusion involved in cytogamy"/>
    <property type="evidence" value="ECO:0007669"/>
    <property type="project" value="TreeGrafter"/>
</dbReference>
<keyword evidence="5 10" id="KW-0812">Transmembrane</keyword>
<proteinExistence type="inferred from homology"/>
<evidence type="ECO:0000256" key="5">
    <source>
        <dbReference type="ARBA" id="ARBA00022692"/>
    </source>
</evidence>
<feature type="transmembrane region" description="Helical" evidence="10">
    <location>
        <begin position="60"/>
        <end position="80"/>
    </location>
</feature>
<dbReference type="GO" id="GO:0043332">
    <property type="term" value="C:mating projection tip"/>
    <property type="evidence" value="ECO:0007669"/>
    <property type="project" value="UniProtKB-UniRule"/>
</dbReference>
<keyword evidence="9" id="KW-0325">Glycoprotein</keyword>
<feature type="region of interest" description="Disordered" evidence="11">
    <location>
        <begin position="951"/>
        <end position="979"/>
    </location>
</feature>
<dbReference type="PANTHER" id="PTHR31030:SF1">
    <property type="entry name" value="PLASMA MEMBRANE FUSION PROTEIN PRM1"/>
    <property type="match status" value="1"/>
</dbReference>
<feature type="transmembrane region" description="Helical" evidence="10">
    <location>
        <begin position="335"/>
        <end position="355"/>
    </location>
</feature>
<evidence type="ECO:0000256" key="9">
    <source>
        <dbReference type="ARBA" id="ARBA00023180"/>
    </source>
</evidence>
<evidence type="ECO:0000256" key="4">
    <source>
        <dbReference type="ARBA" id="ARBA00022475"/>
    </source>
</evidence>
<organism evidence="12">
    <name type="scientific">Melanopsichium pennsylvanicum 4</name>
    <dbReference type="NCBI Taxonomy" id="1398559"/>
    <lineage>
        <taxon>Eukaryota</taxon>
        <taxon>Fungi</taxon>
        <taxon>Dikarya</taxon>
        <taxon>Basidiomycota</taxon>
        <taxon>Ustilaginomycotina</taxon>
        <taxon>Ustilaginomycetes</taxon>
        <taxon>Ustilaginales</taxon>
        <taxon>Ustilaginaceae</taxon>
        <taxon>Melanopsichium</taxon>
    </lineage>
</organism>
<evidence type="ECO:0000256" key="10">
    <source>
        <dbReference type="RuleBase" id="RU366035"/>
    </source>
</evidence>
<comment type="function">
    <text evidence="1 10">Involved in cell fusion during mating by stabilizing the plasma membrane fusion event.</text>
</comment>
<evidence type="ECO:0000256" key="8">
    <source>
        <dbReference type="ARBA" id="ARBA00023136"/>
    </source>
</evidence>
<evidence type="ECO:0000256" key="7">
    <source>
        <dbReference type="ARBA" id="ARBA00022989"/>
    </source>
</evidence>
<evidence type="ECO:0000313" key="12">
    <source>
        <dbReference type="EMBL" id="CDI54143.1"/>
    </source>
</evidence>